<dbReference type="InterPro" id="IPR008971">
    <property type="entry name" value="HSP40/DnaJ_pept-bd"/>
</dbReference>
<dbReference type="PANTHER" id="PTHR24078:SF522">
    <property type="entry name" value="DNAJ CHAPERONE C-TERMINAL DOMAIN-CONTAINING PROTEIN"/>
    <property type="match status" value="1"/>
</dbReference>
<feature type="domain" description="J" evidence="3">
    <location>
        <begin position="27"/>
        <end position="94"/>
    </location>
</feature>
<dbReference type="AlphaFoldDB" id="A0AAV9CIY0"/>
<dbReference type="FunFam" id="2.60.260.20:FF:000006">
    <property type="entry name" value="DnaJ subfamily B member 13"/>
    <property type="match status" value="1"/>
</dbReference>
<dbReference type="InterPro" id="IPR051339">
    <property type="entry name" value="DnaJ_subfamily_B"/>
</dbReference>
<comment type="caution">
    <text evidence="4">The sequence shown here is derived from an EMBL/GenBank/DDBJ whole genome shotgun (WGS) entry which is preliminary data.</text>
</comment>
<dbReference type="FunFam" id="2.60.260.20:FF:000002">
    <property type="entry name" value="Dnaj homolog subfamily b member"/>
    <property type="match status" value="1"/>
</dbReference>
<dbReference type="GO" id="GO:0005783">
    <property type="term" value="C:endoplasmic reticulum"/>
    <property type="evidence" value="ECO:0007669"/>
    <property type="project" value="UniProtKB-ARBA"/>
</dbReference>
<dbReference type="Pfam" id="PF00226">
    <property type="entry name" value="DnaJ"/>
    <property type="match status" value="1"/>
</dbReference>
<dbReference type="PANTHER" id="PTHR24078">
    <property type="entry name" value="DNAJ HOMOLOG SUBFAMILY C MEMBER"/>
    <property type="match status" value="1"/>
</dbReference>
<protein>
    <recommendedName>
        <fullName evidence="3">J domain-containing protein</fullName>
    </recommendedName>
</protein>
<dbReference type="InterPro" id="IPR002939">
    <property type="entry name" value="DnaJ_C"/>
</dbReference>
<dbReference type="CDD" id="cd06257">
    <property type="entry name" value="DnaJ"/>
    <property type="match status" value="1"/>
</dbReference>
<evidence type="ECO:0000256" key="2">
    <source>
        <dbReference type="SAM" id="MobiDB-lite"/>
    </source>
</evidence>
<dbReference type="InterPro" id="IPR001623">
    <property type="entry name" value="DnaJ_domain"/>
</dbReference>
<dbReference type="SUPFAM" id="SSF49493">
    <property type="entry name" value="HSP40/DnaJ peptide-binding domain"/>
    <property type="match status" value="2"/>
</dbReference>
<dbReference type="Pfam" id="PF01556">
    <property type="entry name" value="DnaJ_C"/>
    <property type="match status" value="1"/>
</dbReference>
<keyword evidence="1" id="KW-0143">Chaperone</keyword>
<dbReference type="GO" id="GO:0006457">
    <property type="term" value="P:protein folding"/>
    <property type="evidence" value="ECO:0007669"/>
    <property type="project" value="InterPro"/>
</dbReference>
<dbReference type="PROSITE" id="PS50076">
    <property type="entry name" value="DNAJ_2"/>
    <property type="match status" value="1"/>
</dbReference>
<dbReference type="GO" id="GO:0051082">
    <property type="term" value="F:unfolded protein binding"/>
    <property type="evidence" value="ECO:0007669"/>
    <property type="project" value="InterPro"/>
</dbReference>
<dbReference type="Gene3D" id="2.60.260.20">
    <property type="entry name" value="Urease metallochaperone UreE, N-terminal domain"/>
    <property type="match status" value="2"/>
</dbReference>
<feature type="region of interest" description="Disordered" evidence="2">
    <location>
        <begin position="82"/>
        <end position="151"/>
    </location>
</feature>
<dbReference type="SMART" id="SM00271">
    <property type="entry name" value="DnaJ"/>
    <property type="match status" value="1"/>
</dbReference>
<dbReference type="PRINTS" id="PR00625">
    <property type="entry name" value="JDOMAIN"/>
</dbReference>
<evidence type="ECO:0000313" key="5">
    <source>
        <dbReference type="Proteomes" id="UP001180020"/>
    </source>
</evidence>
<feature type="region of interest" description="Disordered" evidence="2">
    <location>
        <begin position="1"/>
        <end position="40"/>
    </location>
</feature>
<dbReference type="Gene3D" id="1.10.287.110">
    <property type="entry name" value="DnaJ domain"/>
    <property type="match status" value="1"/>
</dbReference>
<reference evidence="4" key="2">
    <citation type="submission" date="2023-06" db="EMBL/GenBank/DDBJ databases">
        <authorList>
            <person name="Ma L."/>
            <person name="Liu K.-W."/>
            <person name="Li Z."/>
            <person name="Hsiao Y.-Y."/>
            <person name="Qi Y."/>
            <person name="Fu T."/>
            <person name="Tang G."/>
            <person name="Zhang D."/>
            <person name="Sun W.-H."/>
            <person name="Liu D.-K."/>
            <person name="Li Y."/>
            <person name="Chen G.-Z."/>
            <person name="Liu X.-D."/>
            <person name="Liao X.-Y."/>
            <person name="Jiang Y.-T."/>
            <person name="Yu X."/>
            <person name="Hao Y."/>
            <person name="Huang J."/>
            <person name="Zhao X.-W."/>
            <person name="Ke S."/>
            <person name="Chen Y.-Y."/>
            <person name="Wu W.-L."/>
            <person name="Hsu J.-L."/>
            <person name="Lin Y.-F."/>
            <person name="Huang M.-D."/>
            <person name="Li C.-Y."/>
            <person name="Huang L."/>
            <person name="Wang Z.-W."/>
            <person name="Zhao X."/>
            <person name="Zhong W.-Y."/>
            <person name="Peng D.-H."/>
            <person name="Ahmad S."/>
            <person name="Lan S."/>
            <person name="Zhang J.-S."/>
            <person name="Tsai W.-C."/>
            <person name="Van De Peer Y."/>
            <person name="Liu Z.-J."/>
        </authorList>
    </citation>
    <scope>NUCLEOTIDE SEQUENCE</scope>
    <source>
        <strain evidence="4">CP</strain>
        <tissue evidence="4">Leaves</tissue>
    </source>
</reference>
<evidence type="ECO:0000313" key="4">
    <source>
        <dbReference type="EMBL" id="KAK1288609.1"/>
    </source>
</evidence>
<organism evidence="4 5">
    <name type="scientific">Acorus calamus</name>
    <name type="common">Sweet flag</name>
    <dbReference type="NCBI Taxonomy" id="4465"/>
    <lineage>
        <taxon>Eukaryota</taxon>
        <taxon>Viridiplantae</taxon>
        <taxon>Streptophyta</taxon>
        <taxon>Embryophyta</taxon>
        <taxon>Tracheophyta</taxon>
        <taxon>Spermatophyta</taxon>
        <taxon>Magnoliopsida</taxon>
        <taxon>Liliopsida</taxon>
        <taxon>Acoraceae</taxon>
        <taxon>Acorus</taxon>
    </lineage>
</organism>
<dbReference type="CDD" id="cd10747">
    <property type="entry name" value="DnaJ_C"/>
    <property type="match status" value="1"/>
</dbReference>
<evidence type="ECO:0000259" key="3">
    <source>
        <dbReference type="PROSITE" id="PS50076"/>
    </source>
</evidence>
<reference evidence="4" key="1">
    <citation type="journal article" date="2023" name="Nat. Commun.">
        <title>Diploid and tetraploid genomes of Acorus and the evolution of monocots.</title>
        <authorList>
            <person name="Ma L."/>
            <person name="Liu K.W."/>
            <person name="Li Z."/>
            <person name="Hsiao Y.Y."/>
            <person name="Qi Y."/>
            <person name="Fu T."/>
            <person name="Tang G.D."/>
            <person name="Zhang D."/>
            <person name="Sun W.H."/>
            <person name="Liu D.K."/>
            <person name="Li Y."/>
            <person name="Chen G.Z."/>
            <person name="Liu X.D."/>
            <person name="Liao X.Y."/>
            <person name="Jiang Y.T."/>
            <person name="Yu X."/>
            <person name="Hao Y."/>
            <person name="Huang J."/>
            <person name="Zhao X.W."/>
            <person name="Ke S."/>
            <person name="Chen Y.Y."/>
            <person name="Wu W.L."/>
            <person name="Hsu J.L."/>
            <person name="Lin Y.F."/>
            <person name="Huang M.D."/>
            <person name="Li C.Y."/>
            <person name="Huang L."/>
            <person name="Wang Z.W."/>
            <person name="Zhao X."/>
            <person name="Zhong W.Y."/>
            <person name="Peng D.H."/>
            <person name="Ahmad S."/>
            <person name="Lan S."/>
            <person name="Zhang J.S."/>
            <person name="Tsai W.C."/>
            <person name="Van de Peer Y."/>
            <person name="Liu Z.J."/>
        </authorList>
    </citation>
    <scope>NUCLEOTIDE SEQUENCE</scope>
    <source>
        <strain evidence="4">CP</strain>
    </source>
</reference>
<proteinExistence type="predicted"/>
<accession>A0AAV9CIY0</accession>
<evidence type="ECO:0000256" key="1">
    <source>
        <dbReference type="ARBA" id="ARBA00023186"/>
    </source>
</evidence>
<gene>
    <name evidence="4" type="ORF">QJS10_CPB19g00148</name>
</gene>
<dbReference type="InterPro" id="IPR018253">
    <property type="entry name" value="DnaJ_domain_CS"/>
</dbReference>
<dbReference type="GO" id="GO:0051087">
    <property type="term" value="F:protein-folding chaperone binding"/>
    <property type="evidence" value="ECO:0007669"/>
    <property type="project" value="TreeGrafter"/>
</dbReference>
<keyword evidence="5" id="KW-1185">Reference proteome</keyword>
<name>A0AAV9CIY0_ACOCL</name>
<sequence>MKKKHTHQMEERAKNNGGGGGHGEEEDFYSTLNLSKDASPRDIRNAYRSLVKRWHPDKNPPSLREEAEAKFKAISQAYEALNDKENRNMFRVRQSPKREDPSTSSSASYKHRTADFSSHNTSRRPAANTTSSFSYPAAGAATGGGGQRKPPAVEKKLECSLEDLCFGCVKKMMITRDVVSPDGKIAKEQEFLKIKVKPGWKKGTKITFEGMGDERPGALPADIIFSISEKHHPLFKREGNDLVLAVEIPLIKALTGCTLSIPLLAGEKTSCAFDEVIYPGFEKVIRGQGMPDAREKGGRGDLRIKFRISFPTKLSEEQRSGIVKLLQSCSS</sequence>
<dbReference type="GO" id="GO:0005829">
    <property type="term" value="C:cytosol"/>
    <property type="evidence" value="ECO:0007669"/>
    <property type="project" value="TreeGrafter"/>
</dbReference>
<dbReference type="InterPro" id="IPR036869">
    <property type="entry name" value="J_dom_sf"/>
</dbReference>
<dbReference type="PROSITE" id="PS00636">
    <property type="entry name" value="DNAJ_1"/>
    <property type="match status" value="1"/>
</dbReference>
<dbReference type="Proteomes" id="UP001180020">
    <property type="component" value="Unassembled WGS sequence"/>
</dbReference>
<dbReference type="EMBL" id="JAUJYO010000019">
    <property type="protein sequence ID" value="KAK1288609.1"/>
    <property type="molecule type" value="Genomic_DNA"/>
</dbReference>
<dbReference type="SUPFAM" id="SSF46565">
    <property type="entry name" value="Chaperone J-domain"/>
    <property type="match status" value="1"/>
</dbReference>